<name>A0ABX0JQ74_9PROT</name>
<dbReference type="Gene3D" id="3.20.20.450">
    <property type="entry name" value="EAL domain"/>
    <property type="match status" value="1"/>
</dbReference>
<dbReference type="PANTHER" id="PTHR33121">
    <property type="entry name" value="CYCLIC DI-GMP PHOSPHODIESTERASE PDEF"/>
    <property type="match status" value="1"/>
</dbReference>
<dbReference type="Proteomes" id="UP000635278">
    <property type="component" value="Unassembled WGS sequence"/>
</dbReference>
<dbReference type="SMART" id="SM00052">
    <property type="entry name" value="EAL"/>
    <property type="match status" value="1"/>
</dbReference>
<protein>
    <submittedName>
        <fullName evidence="4">EAL domain-containing protein</fullName>
    </submittedName>
</protein>
<dbReference type="InterPro" id="IPR001633">
    <property type="entry name" value="EAL_dom"/>
</dbReference>
<dbReference type="SMART" id="SM00267">
    <property type="entry name" value="GGDEF"/>
    <property type="match status" value="1"/>
</dbReference>
<evidence type="ECO:0000259" key="2">
    <source>
        <dbReference type="PROSITE" id="PS50883"/>
    </source>
</evidence>
<dbReference type="InterPro" id="IPR000160">
    <property type="entry name" value="GGDEF_dom"/>
</dbReference>
<proteinExistence type="predicted"/>
<feature type="region of interest" description="Disordered" evidence="1">
    <location>
        <begin position="107"/>
        <end position="129"/>
    </location>
</feature>
<accession>A0ABX0JQ74</accession>
<dbReference type="Gene3D" id="3.30.70.270">
    <property type="match status" value="1"/>
</dbReference>
<evidence type="ECO:0000313" key="5">
    <source>
        <dbReference type="Proteomes" id="UP000635278"/>
    </source>
</evidence>
<feature type="domain" description="GGDEF" evidence="3">
    <location>
        <begin position="148"/>
        <end position="283"/>
    </location>
</feature>
<dbReference type="EMBL" id="WOTB01000017">
    <property type="protein sequence ID" value="NHN85571.1"/>
    <property type="molecule type" value="Genomic_DNA"/>
</dbReference>
<reference evidence="4 5" key="1">
    <citation type="journal article" date="2020" name="Int. J. Syst. Evol. Microbiol.">
        <title>Novel acetic acid bacteria from cider fermentations: Acetobacter conturbans sp. nov. and Acetobacter fallax sp. nov.</title>
        <authorList>
            <person name="Sombolestani A.S."/>
            <person name="Cleenwerck I."/>
            <person name="Cnockaert M."/>
            <person name="Borremans W."/>
            <person name="Wieme A.D."/>
            <person name="De Vuyst L."/>
            <person name="Vandamme P."/>
        </authorList>
    </citation>
    <scope>NUCLEOTIDE SEQUENCE [LARGE SCALE GENOMIC DNA]</scope>
    <source>
        <strain evidence="4 5">LMG 30640</strain>
    </source>
</reference>
<dbReference type="Pfam" id="PF00563">
    <property type="entry name" value="EAL"/>
    <property type="match status" value="1"/>
</dbReference>
<dbReference type="PROSITE" id="PS50887">
    <property type="entry name" value="GGDEF"/>
    <property type="match status" value="1"/>
</dbReference>
<dbReference type="PROSITE" id="PS50883">
    <property type="entry name" value="EAL"/>
    <property type="match status" value="1"/>
</dbReference>
<feature type="domain" description="EAL" evidence="2">
    <location>
        <begin position="291"/>
        <end position="537"/>
    </location>
</feature>
<sequence length="537" mass="58417">MQLLPCDNVFIVGQADDDPQPEILARAGDPAEVDIGALIRGLEGSTSQLAAENGVRAGIFAHEISGFHAWVTRPLEHDGGGAVFFLCLNHAKQSFESSSLTRLATLTASTDPTPKGGHRPHVRPPSGSTALTRYLDTRITAMGISSASPLALLRLDLGRIGPINDSDGWPVSDGLIENAYVLLREIAPAPCFTVHLGGGSFAIVVPLERDVEKAERLADDIIARMNEGKDRPDSGFPFEPYIGWAAWPFDAPDTDTLIGFANAALARIRGLRAGPHINRVAPEIAHAHSDQIGMEADLRKAISEGSFTLNWLPVLETSTEQVIAFEALVRWDRPGHGPVDPSVFLGCAENAGLIEDIDRWVLQTSCRQASVWKTPLGLSVNVSPSWLETERVASTIAHALKTSGLEPARLQIELSERRSFGPADSARKELARIRGLGVRLVLDDFGTGFGALERLTNYPFDQVKLDRMFVRRLGEDSRVETVLRSTLYMIHSLNMTCCAEGVETEEQLGFLDAHGCEEIQGFLIGRPTIQLPEYRGS</sequence>
<dbReference type="InterPro" id="IPR029787">
    <property type="entry name" value="Nucleotide_cyclase"/>
</dbReference>
<dbReference type="Pfam" id="PF00990">
    <property type="entry name" value="GGDEF"/>
    <property type="match status" value="1"/>
</dbReference>
<dbReference type="InterPro" id="IPR050706">
    <property type="entry name" value="Cyclic-di-GMP_PDE-like"/>
</dbReference>
<evidence type="ECO:0000259" key="3">
    <source>
        <dbReference type="PROSITE" id="PS50887"/>
    </source>
</evidence>
<dbReference type="InterPro" id="IPR035919">
    <property type="entry name" value="EAL_sf"/>
</dbReference>
<evidence type="ECO:0000256" key="1">
    <source>
        <dbReference type="SAM" id="MobiDB-lite"/>
    </source>
</evidence>
<dbReference type="SUPFAM" id="SSF141868">
    <property type="entry name" value="EAL domain-like"/>
    <property type="match status" value="1"/>
</dbReference>
<dbReference type="CDD" id="cd01948">
    <property type="entry name" value="EAL"/>
    <property type="match status" value="1"/>
</dbReference>
<keyword evidence="5" id="KW-1185">Reference proteome</keyword>
<dbReference type="InterPro" id="IPR043128">
    <property type="entry name" value="Rev_trsase/Diguanyl_cyclase"/>
</dbReference>
<comment type="caution">
    <text evidence="4">The sequence shown here is derived from an EMBL/GenBank/DDBJ whole genome shotgun (WGS) entry which is preliminary data.</text>
</comment>
<gene>
    <name evidence="4" type="ORF">GOB93_13100</name>
</gene>
<organism evidence="4 5">
    <name type="scientific">Acetobacter musti</name>
    <dbReference type="NCBI Taxonomy" id="864732"/>
    <lineage>
        <taxon>Bacteria</taxon>
        <taxon>Pseudomonadati</taxon>
        <taxon>Pseudomonadota</taxon>
        <taxon>Alphaproteobacteria</taxon>
        <taxon>Acetobacterales</taxon>
        <taxon>Acetobacteraceae</taxon>
        <taxon>Acetobacter</taxon>
    </lineage>
</organism>
<evidence type="ECO:0000313" key="4">
    <source>
        <dbReference type="EMBL" id="NHN85571.1"/>
    </source>
</evidence>
<dbReference type="PANTHER" id="PTHR33121:SF79">
    <property type="entry name" value="CYCLIC DI-GMP PHOSPHODIESTERASE PDED-RELATED"/>
    <property type="match status" value="1"/>
</dbReference>
<dbReference type="SUPFAM" id="SSF55073">
    <property type="entry name" value="Nucleotide cyclase"/>
    <property type="match status" value="1"/>
</dbReference>